<dbReference type="GO" id="GO:0005524">
    <property type="term" value="F:ATP binding"/>
    <property type="evidence" value="ECO:0007669"/>
    <property type="project" value="UniProtKB-KW"/>
</dbReference>
<dbReference type="InterPro" id="IPR001752">
    <property type="entry name" value="Kinesin_motor_dom"/>
</dbReference>
<feature type="region of interest" description="Disordered" evidence="6">
    <location>
        <begin position="69"/>
        <end position="142"/>
    </location>
</feature>
<keyword evidence="4" id="KW-0206">Cytoskeleton</keyword>
<feature type="compositionally biased region" description="Low complexity" evidence="6">
    <location>
        <begin position="126"/>
        <end position="142"/>
    </location>
</feature>
<organism evidence="10">
    <name type="scientific">Rodentolepis nana</name>
    <name type="common">Dwarf tapeworm</name>
    <name type="synonym">Hymenolepis nana</name>
    <dbReference type="NCBI Taxonomy" id="102285"/>
    <lineage>
        <taxon>Eukaryota</taxon>
        <taxon>Metazoa</taxon>
        <taxon>Spiralia</taxon>
        <taxon>Lophotrochozoa</taxon>
        <taxon>Platyhelminthes</taxon>
        <taxon>Cestoda</taxon>
        <taxon>Eucestoda</taxon>
        <taxon>Cyclophyllidea</taxon>
        <taxon>Hymenolepididae</taxon>
        <taxon>Rodentolepis</taxon>
    </lineage>
</organism>
<feature type="compositionally biased region" description="Gly residues" evidence="6">
    <location>
        <begin position="882"/>
        <end position="894"/>
    </location>
</feature>
<feature type="region of interest" description="Disordered" evidence="6">
    <location>
        <begin position="1306"/>
        <end position="1345"/>
    </location>
</feature>
<dbReference type="OrthoDB" id="8862460at2759"/>
<dbReference type="GO" id="GO:0005856">
    <property type="term" value="C:cytoskeleton"/>
    <property type="evidence" value="ECO:0007669"/>
    <property type="project" value="UniProtKB-SubCell"/>
</dbReference>
<evidence type="ECO:0000313" key="8">
    <source>
        <dbReference type="EMBL" id="VDO06920.1"/>
    </source>
</evidence>
<dbReference type="GO" id="GO:0007018">
    <property type="term" value="P:microtubule-based movement"/>
    <property type="evidence" value="ECO:0007669"/>
    <property type="project" value="InterPro"/>
</dbReference>
<feature type="compositionally biased region" description="Low complexity" evidence="6">
    <location>
        <begin position="392"/>
        <end position="408"/>
    </location>
</feature>
<feature type="region of interest" description="Disordered" evidence="6">
    <location>
        <begin position="1171"/>
        <end position="1194"/>
    </location>
</feature>
<feature type="region of interest" description="Disordered" evidence="6">
    <location>
        <begin position="681"/>
        <end position="715"/>
    </location>
</feature>
<evidence type="ECO:0000256" key="3">
    <source>
        <dbReference type="ARBA" id="ARBA00022840"/>
    </source>
</evidence>
<comment type="subcellular location">
    <subcellularLocation>
        <location evidence="1">Cytoplasm</location>
        <location evidence="1">Cytoskeleton</location>
    </subcellularLocation>
</comment>
<feature type="compositionally biased region" description="Polar residues" evidence="6">
    <location>
        <begin position="1512"/>
        <end position="1524"/>
    </location>
</feature>
<comment type="caution">
    <text evidence="5">Lacks conserved residue(s) required for the propagation of feature annotation.</text>
</comment>
<feature type="compositionally biased region" description="Basic residues" evidence="6">
    <location>
        <begin position="612"/>
        <end position="622"/>
    </location>
</feature>
<feature type="domain" description="Kinesin motor" evidence="7">
    <location>
        <begin position="227"/>
        <end position="576"/>
    </location>
</feature>
<feature type="region of interest" description="Disordered" evidence="6">
    <location>
        <begin position="810"/>
        <end position="895"/>
    </location>
</feature>
<feature type="compositionally biased region" description="Low complexity" evidence="6">
    <location>
        <begin position="597"/>
        <end position="611"/>
    </location>
</feature>
<dbReference type="InterPro" id="IPR027417">
    <property type="entry name" value="P-loop_NTPase"/>
</dbReference>
<dbReference type="GO" id="GO:0003777">
    <property type="term" value="F:microtubule motor activity"/>
    <property type="evidence" value="ECO:0007669"/>
    <property type="project" value="InterPro"/>
</dbReference>
<evidence type="ECO:0000256" key="6">
    <source>
        <dbReference type="SAM" id="MobiDB-lite"/>
    </source>
</evidence>
<dbReference type="SUPFAM" id="SSF52540">
    <property type="entry name" value="P-loop containing nucleoside triphosphate hydrolases"/>
    <property type="match status" value="1"/>
</dbReference>
<feature type="compositionally biased region" description="Polar residues" evidence="6">
    <location>
        <begin position="627"/>
        <end position="639"/>
    </location>
</feature>
<dbReference type="Pfam" id="PF00225">
    <property type="entry name" value="Kinesin"/>
    <property type="match status" value="1"/>
</dbReference>
<dbReference type="InterPro" id="IPR027640">
    <property type="entry name" value="Kinesin-like_fam"/>
</dbReference>
<evidence type="ECO:0000256" key="5">
    <source>
        <dbReference type="PROSITE-ProRule" id="PRU00283"/>
    </source>
</evidence>
<name>A0A0R3TR10_RODNA</name>
<feature type="region of interest" description="Disordered" evidence="6">
    <location>
        <begin position="1016"/>
        <end position="1059"/>
    </location>
</feature>
<keyword evidence="3" id="KW-0067">ATP-binding</keyword>
<keyword evidence="4" id="KW-0963">Cytoplasm</keyword>
<feature type="compositionally biased region" description="Polar residues" evidence="6">
    <location>
        <begin position="69"/>
        <end position="80"/>
    </location>
</feature>
<dbReference type="PROSITE" id="PS50067">
    <property type="entry name" value="KINESIN_MOTOR_2"/>
    <property type="match status" value="1"/>
</dbReference>
<feature type="compositionally biased region" description="Low complexity" evidence="6">
    <location>
        <begin position="846"/>
        <end position="866"/>
    </location>
</feature>
<feature type="compositionally biased region" description="Polar residues" evidence="6">
    <location>
        <begin position="761"/>
        <end position="777"/>
    </location>
</feature>
<proteinExistence type="inferred from homology"/>
<dbReference type="PANTHER" id="PTHR21608:SF7">
    <property type="entry name" value="KINESIN-LIKE PROTEIN CG14535"/>
    <property type="match status" value="1"/>
</dbReference>
<dbReference type="SMART" id="SM00129">
    <property type="entry name" value="KISc"/>
    <property type="match status" value="1"/>
</dbReference>
<reference evidence="8 9" key="2">
    <citation type="submission" date="2018-11" db="EMBL/GenBank/DDBJ databases">
        <authorList>
            <consortium name="Pathogen Informatics"/>
        </authorList>
    </citation>
    <scope>NUCLEOTIDE SEQUENCE [LARGE SCALE GENOMIC DNA]</scope>
</reference>
<gene>
    <name evidence="8" type="ORF">HNAJ_LOCUS9993</name>
</gene>
<feature type="region of interest" description="Disordered" evidence="6">
    <location>
        <begin position="1470"/>
        <end position="1524"/>
    </location>
</feature>
<accession>A0A0R3TR10</accession>
<keyword evidence="9" id="KW-1185">Reference proteome</keyword>
<protein>
    <submittedName>
        <fullName evidence="10">Kinesin motor domain-containing protein</fullName>
    </submittedName>
</protein>
<dbReference type="EMBL" id="UZAE01012833">
    <property type="protein sequence ID" value="VDO06920.1"/>
    <property type="molecule type" value="Genomic_DNA"/>
</dbReference>
<evidence type="ECO:0000313" key="9">
    <source>
        <dbReference type="Proteomes" id="UP000278807"/>
    </source>
</evidence>
<feature type="compositionally biased region" description="Basic residues" evidence="6">
    <location>
        <begin position="1105"/>
        <end position="1130"/>
    </location>
</feature>
<feature type="compositionally biased region" description="Polar residues" evidence="6">
    <location>
        <begin position="1334"/>
        <end position="1344"/>
    </location>
</feature>
<feature type="compositionally biased region" description="Polar residues" evidence="6">
    <location>
        <begin position="681"/>
        <end position="695"/>
    </location>
</feature>
<feature type="region of interest" description="Disordered" evidence="6">
    <location>
        <begin position="1075"/>
        <end position="1130"/>
    </location>
</feature>
<dbReference type="InterPro" id="IPR036961">
    <property type="entry name" value="Kinesin_motor_dom_sf"/>
</dbReference>
<feature type="region of interest" description="Disordered" evidence="6">
    <location>
        <begin position="578"/>
        <end position="639"/>
    </location>
</feature>
<keyword evidence="2" id="KW-0547">Nucleotide-binding</keyword>
<evidence type="ECO:0000313" key="10">
    <source>
        <dbReference type="WBParaSite" id="HNAJ_0000999801-mRNA-1"/>
    </source>
</evidence>
<feature type="region of interest" description="Disordered" evidence="6">
    <location>
        <begin position="748"/>
        <end position="786"/>
    </location>
</feature>
<dbReference type="Proteomes" id="UP000278807">
    <property type="component" value="Unassembled WGS sequence"/>
</dbReference>
<comment type="similarity">
    <text evidence="5">Belongs to the TRAFAC class myosin-kinesin ATPase superfamily. Kinesin family.</text>
</comment>
<evidence type="ECO:0000256" key="1">
    <source>
        <dbReference type="ARBA" id="ARBA00004245"/>
    </source>
</evidence>
<feature type="region of interest" description="Disordered" evidence="6">
    <location>
        <begin position="903"/>
        <end position="922"/>
    </location>
</feature>
<dbReference type="GO" id="GO:0008017">
    <property type="term" value="F:microtubule binding"/>
    <property type="evidence" value="ECO:0007669"/>
    <property type="project" value="InterPro"/>
</dbReference>
<dbReference type="STRING" id="102285.A0A0R3TR10"/>
<feature type="compositionally biased region" description="Polar residues" evidence="6">
    <location>
        <begin position="1173"/>
        <end position="1194"/>
    </location>
</feature>
<reference evidence="10" key="1">
    <citation type="submission" date="2016-04" db="UniProtKB">
        <authorList>
            <consortium name="WormBaseParasite"/>
        </authorList>
    </citation>
    <scope>IDENTIFICATION</scope>
</reference>
<feature type="region of interest" description="Disordered" evidence="6">
    <location>
        <begin position="1395"/>
        <end position="1423"/>
    </location>
</feature>
<evidence type="ECO:0000256" key="4">
    <source>
        <dbReference type="ARBA" id="ARBA00023212"/>
    </source>
</evidence>
<feature type="compositionally biased region" description="Polar residues" evidence="6">
    <location>
        <begin position="703"/>
        <end position="715"/>
    </location>
</feature>
<sequence>MGALVCCQVSAFMMKLNCKDQEKDRMSIKEVIFAPKEVGRDRILYASTIWNAMESPHIYHQLRPLSIPKSSQSNVTNSRTPTEHIPRISSRHRGSWKSDEENSHLNGHRRTNGGNNGGSNHRSRSAHSPSSSQAGSSRSSARLLSASYAHRPLPPPPQLPRYHFGCLLRNSLLPMPPGLVAKSNLSGSRFIGSKAPPSAGDVKVILCVKMSSTITTTQASSLVDGASSTPCVMIDPRRKQVTLVHPAPTRRRFGLTAPKMFSFDSVYTQDDPLAEVCSTALTDAVYSVVHGTDSCVLCFGHAKTSKSRTMLGSDTSVASLGVIPCAIAWLFRLVGEQKEVTKTRFSVRVSAVEVFGHEESFKDLLQDSALESGDDHLQGPAPSSYLRDNSPNSKNRSMSNTTNSNDNTPAARLSQVMDKLTEIRAPTAGHAAHLLDVALANRAQNTAISHTLFTLHVYQYKVEKNGAGTEVSGGRSRLQLLYLGCGRYGSKEIGQAQDQSSTSKSLSLANIANVLLGLLTGQRQLPHRESAVTQLLREGMTGKHAQPCIIAHASGQQQHYSETLQVIQLASKLHRLRRRRVGSSGGSSAGGSNWNASIGGTTSDSSTSSRGFRSRLSARPRLGRSSFGASTTDYTSSSEQSCAGDTVIYLGGASETESSLGPRGLADGSVVHSADEWKNYTNSSEEGTLQRSFSAGKTRIGRSLSQSENGGTLRSSGLIKRVTPRTNATAWPRAAAVRKGKEMVSSTEETWVDGPNAMVTKGQQSDSQTTCTENAQSQPPPPAPPYFGVTHHIISQNQVQGTETPKMFVAPSAEQKSSTEIDSTNTPAEVHIKEPTYASIDEMKQSQQSSESSSCSTSDSTSGSSDNENDQERNPIKSSGGNNTGGGVGGGGRGFAVLSDISERTEETEGGTSAPSSIAGGAHEERENTLLDLAIQQSNLMSANEQDGQGVKRTISWCLNDTFSEYPPISFLQSNYATPQLEHKSIEQQTTTPIMNETPTPVHQPRVKCAQTPGFVEKGVSTDSPVVDPKATQLPPTSSSDRSRHSPRRRKHSNTASSFDRVAAWVKDVNTDLEHVEADPTRPSPAHTPTQSQPESRSSSCHRSCCSRRHRSHRKRRSRRHHHSRHHRHHETTCSKCARESCALCEAEAEKCCSKACHKCSYYDEQRGKHVSEASNHGSSCSNPPKSEATSKSPTAPVIVPAVQQHNGAQKALSTFASPLVMQRTVSFPWMPSQMTRSSTVHSTPCQPQQANQAYWSPMYAPQTPQLPVQQTNPMQYYPWSLPTSPYLQNSMQAWSAQLPVPSSAASELSQAAPPQSHYVHPRRPSDSVDVGTPTHTTLSSASELPQDVKKSRFFTLPSILCTLRRWHARRKERKSKKALEVTAAEKTPVIDDQRNMSMRSSASLPGAYSRNGFQRRPSSDQGIVGTSQYLQHYPVATTTINQHQIYPQMCAGDPSSFMNQMQQSLSTYRTSRSVGIGHKDNRGDRGSSGYESYRQGMTTGSAGGGPGCSSEVSSAHTDSVDSCSSGCPQQQMQHCQYNLQKPQQGICCPPQPFYSPNQKPMPYMPQTMTSPGHQSFPMAMASSNLIR</sequence>
<feature type="compositionally biased region" description="Polar residues" evidence="6">
    <location>
        <begin position="814"/>
        <end position="827"/>
    </location>
</feature>
<feature type="region of interest" description="Disordered" evidence="6">
    <location>
        <begin position="372"/>
        <end position="410"/>
    </location>
</feature>
<dbReference type="PANTHER" id="PTHR21608">
    <property type="entry name" value="KINESIN-LIKE PROTEIN CG14535"/>
    <property type="match status" value="1"/>
</dbReference>
<dbReference type="Gene3D" id="3.40.850.10">
    <property type="entry name" value="Kinesin motor domain"/>
    <property type="match status" value="1"/>
</dbReference>
<evidence type="ECO:0000259" key="7">
    <source>
        <dbReference type="PROSITE" id="PS50067"/>
    </source>
</evidence>
<evidence type="ECO:0000256" key="2">
    <source>
        <dbReference type="ARBA" id="ARBA00022741"/>
    </source>
</evidence>
<dbReference type="WBParaSite" id="HNAJ_0000999801-mRNA-1">
    <property type="protein sequence ID" value="HNAJ_0000999801-mRNA-1"/>
    <property type="gene ID" value="HNAJ_0000999801"/>
</dbReference>
<dbReference type="PRINTS" id="PR00380">
    <property type="entry name" value="KINESINHEAVY"/>
</dbReference>